<feature type="region of interest" description="Disordered" evidence="1">
    <location>
        <begin position="40"/>
        <end position="68"/>
    </location>
</feature>
<dbReference type="EMBL" id="GBEZ01022429">
    <property type="protein sequence ID" value="JAC64412.1"/>
    <property type="molecule type" value="Transcribed_RNA"/>
</dbReference>
<feature type="non-terminal residue" evidence="3">
    <location>
        <position position="68"/>
    </location>
</feature>
<accession>A0A061QUR4</accession>
<name>A0A061QUR4_9CHLO</name>
<evidence type="ECO:0000256" key="1">
    <source>
        <dbReference type="SAM" id="MobiDB-lite"/>
    </source>
</evidence>
<dbReference type="AlphaFoldDB" id="A0A061QUR4"/>
<reference evidence="3" key="1">
    <citation type="submission" date="2014-05" db="EMBL/GenBank/DDBJ databases">
        <title>The transcriptome of the halophilic microalga Tetraselmis sp. GSL018 isolated from the Great Salt Lake, Utah.</title>
        <authorList>
            <person name="Jinkerson R.E."/>
            <person name="D'Adamo S."/>
            <person name="Posewitz M.C."/>
        </authorList>
    </citation>
    <scope>NUCLEOTIDE SEQUENCE</scope>
    <source>
        <strain evidence="3">GSL018</strain>
    </source>
</reference>
<keyword evidence="2" id="KW-0472">Membrane</keyword>
<sequence>MTTQREKKTYILWITVPVTVLVLLSLSVYNFGPVTVFFSPRGGDTQQLSESKSLRARRPAKGAMDWEA</sequence>
<proteinExistence type="predicted"/>
<keyword evidence="2" id="KW-0812">Transmembrane</keyword>
<evidence type="ECO:0000256" key="2">
    <source>
        <dbReference type="SAM" id="Phobius"/>
    </source>
</evidence>
<organism evidence="3">
    <name type="scientific">Tetraselmis sp. GSL018</name>
    <dbReference type="NCBI Taxonomy" id="582737"/>
    <lineage>
        <taxon>Eukaryota</taxon>
        <taxon>Viridiplantae</taxon>
        <taxon>Chlorophyta</taxon>
        <taxon>core chlorophytes</taxon>
        <taxon>Chlorodendrophyceae</taxon>
        <taxon>Chlorodendrales</taxon>
        <taxon>Chlorodendraceae</taxon>
        <taxon>Tetraselmis</taxon>
    </lineage>
</organism>
<protein>
    <submittedName>
        <fullName evidence="3">Uncharacterized protein</fullName>
    </submittedName>
</protein>
<evidence type="ECO:0000313" key="3">
    <source>
        <dbReference type="EMBL" id="JAC64412.1"/>
    </source>
</evidence>
<keyword evidence="2" id="KW-1133">Transmembrane helix</keyword>
<feature type="transmembrane region" description="Helical" evidence="2">
    <location>
        <begin position="12"/>
        <end position="32"/>
    </location>
</feature>
<gene>
    <name evidence="3" type="ORF">TSPGSL018_18362</name>
</gene>